<dbReference type="PANTHER" id="PTHR11127">
    <property type="entry name" value="60S RIBOSOMAL PROTEIN L14"/>
    <property type="match status" value="1"/>
</dbReference>
<sequence length="134" mass="15105">MAQARFVEIGRVAYVNFGPESGKLCVIVDVVDAKRALVDGPTTGVTRQQMPFSRISLTEFVLPVKRNQKSANVAKCFDEHEIIKKWNASHAGKHVASALRRASLTDFERFKLMVAQKKKSLLVKKEMKKIKPKH</sequence>
<dbReference type="GO" id="GO:0022625">
    <property type="term" value="C:cytosolic large ribosomal subunit"/>
    <property type="evidence" value="ECO:0007669"/>
    <property type="project" value="TreeGrafter"/>
</dbReference>
<protein>
    <recommendedName>
        <fullName evidence="4">Large ribosomal subunit protein eL14 domain-containing protein</fullName>
    </recommendedName>
</protein>
<organism evidence="5 6">
    <name type="scientific">Stentor coeruleus</name>
    <dbReference type="NCBI Taxonomy" id="5963"/>
    <lineage>
        <taxon>Eukaryota</taxon>
        <taxon>Sar</taxon>
        <taxon>Alveolata</taxon>
        <taxon>Ciliophora</taxon>
        <taxon>Postciliodesmatophora</taxon>
        <taxon>Heterotrichea</taxon>
        <taxon>Heterotrichida</taxon>
        <taxon>Stentoridae</taxon>
        <taxon>Stentor</taxon>
    </lineage>
</organism>
<comment type="similarity">
    <text evidence="1">Belongs to the eukaryotic ribosomal protein eL14 family.</text>
</comment>
<evidence type="ECO:0000313" key="6">
    <source>
        <dbReference type="Proteomes" id="UP000187209"/>
    </source>
</evidence>
<dbReference type="InterPro" id="IPR008991">
    <property type="entry name" value="Translation_prot_SH3-like_sf"/>
</dbReference>
<dbReference type="PANTHER" id="PTHR11127:SF2">
    <property type="entry name" value="LARGE RIBOSOMAL SUBUNIT PROTEIN EL14"/>
    <property type="match status" value="1"/>
</dbReference>
<accession>A0A1R2BA85</accession>
<dbReference type="Proteomes" id="UP000187209">
    <property type="component" value="Unassembled WGS sequence"/>
</dbReference>
<dbReference type="Gene3D" id="2.30.30.30">
    <property type="match status" value="1"/>
</dbReference>
<dbReference type="CDD" id="cd23702">
    <property type="entry name" value="eL14"/>
    <property type="match status" value="1"/>
</dbReference>
<evidence type="ECO:0000256" key="1">
    <source>
        <dbReference type="ARBA" id="ARBA00006592"/>
    </source>
</evidence>
<keyword evidence="6" id="KW-1185">Reference proteome</keyword>
<keyword evidence="2" id="KW-0689">Ribosomal protein</keyword>
<dbReference type="OrthoDB" id="1875589at2759"/>
<reference evidence="5 6" key="1">
    <citation type="submission" date="2016-11" db="EMBL/GenBank/DDBJ databases">
        <title>The macronuclear genome of Stentor coeruleus: a giant cell with tiny introns.</title>
        <authorList>
            <person name="Slabodnick M."/>
            <person name="Ruby J.G."/>
            <person name="Reiff S.B."/>
            <person name="Swart E.C."/>
            <person name="Gosai S."/>
            <person name="Prabakaran S."/>
            <person name="Witkowska E."/>
            <person name="Larue G.E."/>
            <person name="Fisher S."/>
            <person name="Freeman R.M."/>
            <person name="Gunawardena J."/>
            <person name="Chu W."/>
            <person name="Stover N.A."/>
            <person name="Gregory B.D."/>
            <person name="Nowacki M."/>
            <person name="Derisi J."/>
            <person name="Roy S.W."/>
            <person name="Marshall W.F."/>
            <person name="Sood P."/>
        </authorList>
    </citation>
    <scope>NUCLEOTIDE SEQUENCE [LARGE SCALE GENOMIC DNA]</scope>
    <source>
        <strain evidence="5">WM001</strain>
    </source>
</reference>
<evidence type="ECO:0000256" key="3">
    <source>
        <dbReference type="ARBA" id="ARBA00023274"/>
    </source>
</evidence>
<keyword evidence="3" id="KW-0687">Ribonucleoprotein</keyword>
<gene>
    <name evidence="5" type="ORF">SteCoe_27769</name>
</gene>
<dbReference type="SUPFAM" id="SSF50104">
    <property type="entry name" value="Translation proteins SH3-like domain"/>
    <property type="match status" value="1"/>
</dbReference>
<dbReference type="EMBL" id="MPUH01000816">
    <property type="protein sequence ID" value="OMJ73510.1"/>
    <property type="molecule type" value="Genomic_DNA"/>
</dbReference>
<dbReference type="GO" id="GO:0003723">
    <property type="term" value="F:RNA binding"/>
    <property type="evidence" value="ECO:0007669"/>
    <property type="project" value="InterPro"/>
</dbReference>
<dbReference type="GO" id="GO:0003735">
    <property type="term" value="F:structural constituent of ribosome"/>
    <property type="evidence" value="ECO:0007669"/>
    <property type="project" value="InterPro"/>
</dbReference>
<dbReference type="InterPro" id="IPR002784">
    <property type="entry name" value="Ribosomal_eL14_dom"/>
</dbReference>
<dbReference type="Pfam" id="PF01929">
    <property type="entry name" value="Ribosomal_L14e"/>
    <property type="match status" value="1"/>
</dbReference>
<evidence type="ECO:0000259" key="4">
    <source>
        <dbReference type="Pfam" id="PF01929"/>
    </source>
</evidence>
<proteinExistence type="inferred from homology"/>
<dbReference type="GO" id="GO:0006412">
    <property type="term" value="P:translation"/>
    <property type="evidence" value="ECO:0007669"/>
    <property type="project" value="InterPro"/>
</dbReference>
<dbReference type="Gene3D" id="6.10.250.2270">
    <property type="match status" value="1"/>
</dbReference>
<dbReference type="InterPro" id="IPR039660">
    <property type="entry name" value="Ribosomal_eL14"/>
</dbReference>
<dbReference type="InterPro" id="IPR014722">
    <property type="entry name" value="Rib_uL2_dom2"/>
</dbReference>
<evidence type="ECO:0000313" key="5">
    <source>
        <dbReference type="EMBL" id="OMJ73510.1"/>
    </source>
</evidence>
<comment type="caution">
    <text evidence="5">The sequence shown here is derived from an EMBL/GenBank/DDBJ whole genome shotgun (WGS) entry which is preliminary data.</text>
</comment>
<dbReference type="GO" id="GO:0042273">
    <property type="term" value="P:ribosomal large subunit biogenesis"/>
    <property type="evidence" value="ECO:0007669"/>
    <property type="project" value="TreeGrafter"/>
</dbReference>
<feature type="domain" description="Large ribosomal subunit protein eL14" evidence="4">
    <location>
        <begin position="47"/>
        <end position="119"/>
    </location>
</feature>
<evidence type="ECO:0000256" key="2">
    <source>
        <dbReference type="ARBA" id="ARBA00022980"/>
    </source>
</evidence>
<name>A0A1R2BA85_9CILI</name>
<dbReference type="AlphaFoldDB" id="A0A1R2BA85"/>